<dbReference type="SUPFAM" id="SSF56672">
    <property type="entry name" value="DNA/RNA polymerases"/>
    <property type="match status" value="1"/>
</dbReference>
<dbReference type="Proteomes" id="UP000186465">
    <property type="component" value="Unassembled WGS sequence"/>
</dbReference>
<dbReference type="AlphaFoldDB" id="A0A1Q5PR00"/>
<dbReference type="GO" id="GO:0006281">
    <property type="term" value="P:DNA repair"/>
    <property type="evidence" value="ECO:0007669"/>
    <property type="project" value="TreeGrafter"/>
</dbReference>
<evidence type="ECO:0000256" key="1">
    <source>
        <dbReference type="ARBA" id="ARBA00022763"/>
    </source>
</evidence>
<organism evidence="2 3">
    <name type="scientific">Boudabousia marimammalium</name>
    <dbReference type="NCBI Taxonomy" id="156892"/>
    <lineage>
        <taxon>Bacteria</taxon>
        <taxon>Bacillati</taxon>
        <taxon>Actinomycetota</taxon>
        <taxon>Actinomycetes</taxon>
        <taxon>Actinomycetales</taxon>
        <taxon>Actinomycetaceae</taxon>
        <taxon>Boudabousia</taxon>
    </lineage>
</organism>
<comment type="caution">
    <text evidence="2">The sequence shown here is derived from an EMBL/GenBank/DDBJ whole genome shotgun (WGS) entry which is preliminary data.</text>
</comment>
<keyword evidence="3" id="KW-1185">Reference proteome</keyword>
<evidence type="ECO:0000313" key="2">
    <source>
        <dbReference type="EMBL" id="OKL50051.1"/>
    </source>
</evidence>
<evidence type="ECO:0000313" key="3">
    <source>
        <dbReference type="Proteomes" id="UP000186465"/>
    </source>
</evidence>
<reference evidence="3" key="1">
    <citation type="submission" date="2016-11" db="EMBL/GenBank/DDBJ databases">
        <title>Actinomyces gypaetusis sp. nov. isolated from Gypaetus barbatus in Qinghai Tibet Plateau China.</title>
        <authorList>
            <person name="Meng X."/>
        </authorList>
    </citation>
    <scope>NUCLEOTIDE SEQUENCE [LARGE SCALE GENOMIC DNA]</scope>
    <source>
        <strain evidence="3">DSM 15383</strain>
    </source>
</reference>
<gene>
    <name evidence="2" type="ORF">BM477_03975</name>
</gene>
<keyword evidence="1" id="KW-0227">DNA damage</keyword>
<accession>A0A1Q5PR00</accession>
<protein>
    <recommendedName>
        <fullName evidence="4">UmuC domain-containing protein</fullName>
    </recommendedName>
</protein>
<dbReference type="PANTHER" id="PTHR35369:SF2">
    <property type="entry name" value="BLR3025 PROTEIN"/>
    <property type="match status" value="1"/>
</dbReference>
<dbReference type="EMBL" id="MPDM01000003">
    <property type="protein sequence ID" value="OKL50051.1"/>
    <property type="molecule type" value="Genomic_DNA"/>
</dbReference>
<dbReference type="InterPro" id="IPR043502">
    <property type="entry name" value="DNA/RNA_pol_sf"/>
</dbReference>
<evidence type="ECO:0008006" key="4">
    <source>
        <dbReference type="Google" id="ProtNLM"/>
    </source>
</evidence>
<dbReference type="STRING" id="156892.BM477_03975"/>
<sequence length="485" mass="52526">MQAHELCPELVDLSPDPSREGRAFEPVVSAAAQLAANLEVLRPGILTAPAVGPSKWAGGELQLQELLIETIVSATGAEVMVGIADTLAAAWLAAQENRILPPGKTAHYLSNITLSEVVHLGLLDYSQAQLDDLLAVMLGLGLDTCGKLAQAPKNAVYARFGDLGLELWNLASGNDIAVVAKSQHTPQIRVQIDCDPGLETVEMAGFVAKRAADLLISKLQGRGYSLRGVTIQAVTESAKHLERTWLLLGEKSAVAIRDRVRWQLQGWLQNGSLAEIITQLTLVAVDPYPAGEVGESLWGTANAKTAAAYRLISRLQTTLGEAEVKQPFYQGGYDPRSAVKVEKYHAPRNLALGALKLDREGALREIGKWPEIVLERPLPVQVVDSEDKSILIDAAGEMSSTPAWLKIGKGIKAAESRILRELLGGDCVAIEKQSPVWQVWGQWWCVKEGNYENPRAYLIASLGGKKIDILLCYQQGGWLIDGVYT</sequence>
<dbReference type="PANTHER" id="PTHR35369">
    <property type="entry name" value="BLR3025 PROTEIN-RELATED"/>
    <property type="match status" value="1"/>
</dbReference>
<dbReference type="InterPro" id="IPR050356">
    <property type="entry name" value="SulA_CellDiv_inhibitor"/>
</dbReference>
<proteinExistence type="predicted"/>
<name>A0A1Q5PR00_9ACTO</name>